<dbReference type="InterPro" id="IPR021466">
    <property type="entry name" value="Put_rhamnosyl_transferase"/>
</dbReference>
<proteinExistence type="predicted"/>
<protein>
    <recommendedName>
        <fullName evidence="3">Rhamnosyltransferase</fullName>
    </recommendedName>
</protein>
<dbReference type="Proteomes" id="UP000052023">
    <property type="component" value="Unassembled WGS sequence"/>
</dbReference>
<gene>
    <name evidence="1" type="ORF">CQ13_09365</name>
</gene>
<dbReference type="OrthoDB" id="9771846at2"/>
<name>A0A0R3MF51_9BRAD</name>
<reference evidence="1 2" key="1">
    <citation type="submission" date="2014-03" db="EMBL/GenBank/DDBJ databases">
        <title>Bradyrhizobium valentinum sp. nov., isolated from effective nodules of Lupinus mariae-josephae, a lupine endemic of basic-lime soils in Eastern Spain.</title>
        <authorList>
            <person name="Duran D."/>
            <person name="Rey L."/>
            <person name="Navarro A."/>
            <person name="Busquets A."/>
            <person name="Imperial J."/>
            <person name="Ruiz-Argueso T."/>
        </authorList>
    </citation>
    <scope>NUCLEOTIDE SEQUENCE [LARGE SCALE GENOMIC DNA]</scope>
    <source>
        <strain evidence="1 2">Ro19</strain>
    </source>
</reference>
<sequence length="292" mass="33565">MTSGIDHVLLTRFNLPSVSAENIIRAKDGWLQQRVELFERYCLPSVCSQTNKEFRWIIYFDPESPEWLMRWIRERPPGVYQPIFRASVSRAELCADIRSLVGAPRAELITTNLDNDDGLATDFIRRIQLAGRKGERTALYIAEGLIKSENRLYIIKDPRNAFCSVRETWKSPITCWSNWHNLLGENMPVIEIGGEPAWLQVVHGRNVSNRIRGKRVCSSSHIDRFPGLINDVQDANVHERMLDRLVAQPVRLAREVSRKAVKALAMRLLGRDGLTRAKLIWASWRVRNGPQL</sequence>
<evidence type="ECO:0008006" key="3">
    <source>
        <dbReference type="Google" id="ProtNLM"/>
    </source>
</evidence>
<dbReference type="Pfam" id="PF11316">
    <property type="entry name" value="Rhamno_transf"/>
    <property type="match status" value="1"/>
</dbReference>
<evidence type="ECO:0000313" key="1">
    <source>
        <dbReference type="EMBL" id="KRR18667.1"/>
    </source>
</evidence>
<organism evidence="1 2">
    <name type="scientific">Bradyrhizobium retamae</name>
    <dbReference type="NCBI Taxonomy" id="1300035"/>
    <lineage>
        <taxon>Bacteria</taxon>
        <taxon>Pseudomonadati</taxon>
        <taxon>Pseudomonadota</taxon>
        <taxon>Alphaproteobacteria</taxon>
        <taxon>Hyphomicrobiales</taxon>
        <taxon>Nitrobacteraceae</taxon>
        <taxon>Bradyrhizobium</taxon>
    </lineage>
</organism>
<comment type="caution">
    <text evidence="1">The sequence shown here is derived from an EMBL/GenBank/DDBJ whole genome shotgun (WGS) entry which is preliminary data.</text>
</comment>
<evidence type="ECO:0000313" key="2">
    <source>
        <dbReference type="Proteomes" id="UP000052023"/>
    </source>
</evidence>
<keyword evidence="2" id="KW-1185">Reference proteome</keyword>
<dbReference type="EMBL" id="LLYA01000192">
    <property type="protein sequence ID" value="KRR18667.1"/>
    <property type="molecule type" value="Genomic_DNA"/>
</dbReference>
<dbReference type="AlphaFoldDB" id="A0A0R3MF51"/>
<accession>A0A0R3MF51</accession>